<protein>
    <submittedName>
        <fullName evidence="14">Vomeronasal type-2 receptor 116-like</fullName>
    </submittedName>
</protein>
<evidence type="ECO:0000259" key="12">
    <source>
        <dbReference type="PROSITE" id="PS50259"/>
    </source>
</evidence>
<evidence type="ECO:0000256" key="9">
    <source>
        <dbReference type="ARBA" id="ARBA00023180"/>
    </source>
</evidence>
<dbReference type="InterPro" id="IPR000337">
    <property type="entry name" value="GPCR_3"/>
</dbReference>
<evidence type="ECO:0000256" key="11">
    <source>
        <dbReference type="SAM" id="Phobius"/>
    </source>
</evidence>
<keyword evidence="7 11" id="KW-0472">Membrane</keyword>
<keyword evidence="13" id="KW-1185">Reference proteome</keyword>
<evidence type="ECO:0000256" key="8">
    <source>
        <dbReference type="ARBA" id="ARBA00023170"/>
    </source>
</evidence>
<dbReference type="PRINTS" id="PR01535">
    <property type="entry name" value="VOMERONASL2R"/>
</dbReference>
<dbReference type="PANTHER" id="PTHR24061">
    <property type="entry name" value="CALCIUM-SENSING RECEPTOR-RELATED"/>
    <property type="match status" value="1"/>
</dbReference>
<dbReference type="RefSeq" id="XP_060038188.1">
    <property type="nucleotide sequence ID" value="XM_060182205.1"/>
</dbReference>
<dbReference type="CDD" id="cd15283">
    <property type="entry name" value="7tmC_V2R_pheromone"/>
    <property type="match status" value="1"/>
</dbReference>
<dbReference type="InterPro" id="IPR038550">
    <property type="entry name" value="GPCR_3_9-Cys_sf"/>
</dbReference>
<feature type="transmembrane region" description="Helical" evidence="11">
    <location>
        <begin position="679"/>
        <end position="699"/>
    </location>
</feature>
<feature type="transmembrane region" description="Helical" evidence="11">
    <location>
        <begin position="799"/>
        <end position="823"/>
    </location>
</feature>
<keyword evidence="8" id="KW-0675">Receptor</keyword>
<keyword evidence="6" id="KW-0297">G-protein coupled receptor</keyword>
<keyword evidence="2" id="KW-1003">Cell membrane</keyword>
<dbReference type="InterPro" id="IPR028082">
    <property type="entry name" value="Peripla_BP_I"/>
</dbReference>
<feature type="transmembrane region" description="Helical" evidence="11">
    <location>
        <begin position="1173"/>
        <end position="1191"/>
    </location>
</feature>
<evidence type="ECO:0000313" key="14">
    <source>
        <dbReference type="RefSeq" id="XP_060038188.1"/>
    </source>
</evidence>
<dbReference type="InterPro" id="IPR001828">
    <property type="entry name" value="ANF_lig-bd_rcpt"/>
</dbReference>
<dbReference type="PANTHER" id="PTHR24061:SF545">
    <property type="entry name" value="VOMERONASAL 2, RECEPTOR 118-RELATED"/>
    <property type="match status" value="1"/>
</dbReference>
<dbReference type="InterPro" id="IPR017978">
    <property type="entry name" value="GPCR_3_C"/>
</dbReference>
<keyword evidence="5 11" id="KW-1133">Transmembrane helix</keyword>
<dbReference type="SUPFAM" id="SSF53822">
    <property type="entry name" value="Periplasmic binding protein-like I"/>
    <property type="match status" value="2"/>
</dbReference>
<sequence length="1306" mass="149136">MPDTFNEAKFLTFSMLVFCSVWVTFLPVYHGAQGKLMVYLALWMLSDTALSLRADPLSTTSHIDDHFGDLRTWFCPGFEDKQKQSSLLLCKRNANREEILTKHTFLYDLLAKTPPSKYLSSNCFFYLFFIVHNDSYLISESVDVDISPCPLFLKPSVYRDGDLLLDGFFPLYSWKSQLDLQQLYWLSKPIRTSPECFQNVLLEKLVVDSTVVMWELHNYHYVLAFLFAIEEINKDPRLLPNFTLGFNLYNAFNKNAKPLENIFFWFSGGNQTVPNYSCQKQSKSAAIIAGTTAEFSSNISPLLELYKIPQVTYGPYHSLLSDKDQFPSLYQMAAKDNFLTHGLVLLFLHFDWTWVGIVVSDDVKSHKFVSMLEAEMLKNYICAVFMLTLPISWIWNDNLDVEKIPLLAHHEKVNVFLVHGDTQIIMGIYFYGRTIELVEFIPGNTIMPESSYIVYNAVHIVTRALHEMFQEETETGLTRDANIPMLLSWQLHLFLRNIQFTNSIGEHISLEDQRKLVKRYDILNTVSFPAAHDFLVKVGEFVINGQNNQTLVLNKEAIEWPIELEKPPISVCTQKCGPGFKKVMQAKAICCFECVFCLTGEISNTQDAQDCIQCSDQEYSNQERTHCLPKLVTYLSIEDSLGMALACTALCVSVITVVVLWIFVKHQDTPIVKANNRTLSYILLISLLLCFLCSFLFIGRPHPVTCILQQITFGLVFTVALSTVLAKTMVVLLAFKSMKLGRTMRWLLASGASNYVIPICTLVQVIICGIWLGLSPPFIDVDTHSEPRHLLLVCDKGSVIAFYCVLGYLGSLALVSFSLSYFVRNLPDAFNEAKFLTFSMLVFCSIWVTFLPVYHGAQGKLMVALEIFSILASSAGLLVCIFAPKCYIILIRPDKNSLKYLKKKSSSLPLFCNVDVDIYPCPLFLKPGVYRDRDLLLDGFFPLYSLESQLHLQQLYWLSKPIQTSPECFQNVLLEKLVVYSFRNRATPCSTTVNIDIGRHLQISGQIIGWQLHNYHYVLAFLFAIEEINKDPRLLPNFTLGFNLYNAFNKNDKPLENIFFWFSGGNQTVPNYSCQKQSKSAAIIAGTTAEFSSNISPLLELYKIPQVTYGPYHSLLSDKDQFPSLYQMAAKDSFLTHGLVLLFLHFDWTWVGIVVSDDVKSHKFVSMLEAEMLKNYICAVFMLTLPISWIWNDNLDVEKIPLLADHEKVNVSVLHGDSQIIMGIYFYRRTFELEEFIPGNTIMPESSYIVYNAVHIVTRALHEMFQEETETGLTRDANIPMLLSWQNIYLENPVFKKFQGIDIITQ</sequence>
<evidence type="ECO:0000256" key="2">
    <source>
        <dbReference type="ARBA" id="ARBA00022475"/>
    </source>
</evidence>
<name>A0ABM3WNP5_ERIEU</name>
<keyword evidence="3 11" id="KW-0812">Transmembrane</keyword>
<evidence type="ECO:0000256" key="6">
    <source>
        <dbReference type="ARBA" id="ARBA00023040"/>
    </source>
</evidence>
<dbReference type="Pfam" id="PF01094">
    <property type="entry name" value="ANF_receptor"/>
    <property type="match status" value="2"/>
</dbReference>
<evidence type="ECO:0000256" key="7">
    <source>
        <dbReference type="ARBA" id="ARBA00023136"/>
    </source>
</evidence>
<keyword evidence="9" id="KW-0325">Glycoprotein</keyword>
<evidence type="ECO:0000256" key="3">
    <source>
        <dbReference type="ARBA" id="ARBA00022692"/>
    </source>
</evidence>
<evidence type="ECO:0000256" key="5">
    <source>
        <dbReference type="ARBA" id="ARBA00022989"/>
    </source>
</evidence>
<accession>A0ABM3WNP5</accession>
<dbReference type="Pfam" id="PF00003">
    <property type="entry name" value="7tm_3"/>
    <property type="match status" value="2"/>
</dbReference>
<feature type="domain" description="G-protein coupled receptors family 3 profile" evidence="12">
    <location>
        <begin position="641"/>
        <end position="905"/>
    </location>
</feature>
<feature type="transmembrane region" description="Helical" evidence="11">
    <location>
        <begin position="755"/>
        <end position="779"/>
    </location>
</feature>
<keyword evidence="4" id="KW-0732">Signal</keyword>
<dbReference type="Pfam" id="PF07562">
    <property type="entry name" value="NCD3G"/>
    <property type="match status" value="1"/>
</dbReference>
<evidence type="ECO:0000256" key="1">
    <source>
        <dbReference type="ARBA" id="ARBA00004651"/>
    </source>
</evidence>
<feature type="transmembrane region" description="Helical" evidence="11">
    <location>
        <begin position="12"/>
        <end position="29"/>
    </location>
</feature>
<dbReference type="InterPro" id="IPR004073">
    <property type="entry name" value="GPCR_3_vmron_rcpt_2"/>
</dbReference>
<feature type="transmembrane region" description="Helical" evidence="11">
    <location>
        <begin position="711"/>
        <end position="735"/>
    </location>
</feature>
<feature type="transmembrane region" description="Helical" evidence="11">
    <location>
        <begin position="641"/>
        <end position="664"/>
    </location>
</feature>
<dbReference type="PROSITE" id="PS50259">
    <property type="entry name" value="G_PROTEIN_RECEP_F3_4"/>
    <property type="match status" value="2"/>
</dbReference>
<comment type="subcellular location">
    <subcellularLocation>
        <location evidence="1">Cell membrane</location>
        <topology evidence="1">Multi-pass membrane protein</topology>
    </subcellularLocation>
</comment>
<dbReference type="InterPro" id="IPR000068">
    <property type="entry name" value="GPCR_3_Ca_sens_rcpt-rel"/>
</dbReference>
<feature type="domain" description="G-protein coupled receptors family 3 profile" evidence="12">
    <location>
        <begin position="1"/>
        <end position="51"/>
    </location>
</feature>
<feature type="transmembrane region" description="Helical" evidence="11">
    <location>
        <begin position="867"/>
        <end position="890"/>
    </location>
</feature>
<feature type="transmembrane region" description="Helical" evidence="11">
    <location>
        <begin position="1134"/>
        <end position="1153"/>
    </location>
</feature>
<proteinExistence type="predicted"/>
<feature type="transmembrane region" description="Helical" evidence="11">
    <location>
        <begin position="835"/>
        <end position="855"/>
    </location>
</feature>
<dbReference type="Proteomes" id="UP001652624">
    <property type="component" value="Chromosome 23"/>
</dbReference>
<reference evidence="14" key="1">
    <citation type="submission" date="2025-08" db="UniProtKB">
        <authorList>
            <consortium name="RefSeq"/>
        </authorList>
    </citation>
    <scope>IDENTIFICATION</scope>
</reference>
<dbReference type="InterPro" id="IPR011500">
    <property type="entry name" value="GPCR_3_9-Cys_dom"/>
</dbReference>
<dbReference type="GeneID" id="103122228"/>
<gene>
    <name evidence="14" type="primary">LOC103122228</name>
</gene>
<dbReference type="PRINTS" id="PR00248">
    <property type="entry name" value="GPCRMGR"/>
</dbReference>
<evidence type="ECO:0000256" key="10">
    <source>
        <dbReference type="ARBA" id="ARBA00023224"/>
    </source>
</evidence>
<keyword evidence="10" id="KW-0807">Transducer</keyword>
<evidence type="ECO:0000313" key="13">
    <source>
        <dbReference type="Proteomes" id="UP001652624"/>
    </source>
</evidence>
<dbReference type="Gene3D" id="2.10.50.30">
    <property type="entry name" value="GPCR, family 3, nine cysteines domain"/>
    <property type="match status" value="1"/>
</dbReference>
<dbReference type="Gene3D" id="3.40.50.2300">
    <property type="match status" value="5"/>
</dbReference>
<organism evidence="13 14">
    <name type="scientific">Erinaceus europaeus</name>
    <name type="common">Western European hedgehog</name>
    <dbReference type="NCBI Taxonomy" id="9365"/>
    <lineage>
        <taxon>Eukaryota</taxon>
        <taxon>Metazoa</taxon>
        <taxon>Chordata</taxon>
        <taxon>Craniata</taxon>
        <taxon>Vertebrata</taxon>
        <taxon>Euteleostomi</taxon>
        <taxon>Mammalia</taxon>
        <taxon>Eutheria</taxon>
        <taxon>Laurasiatheria</taxon>
        <taxon>Eulipotyphla</taxon>
        <taxon>Erinaceidae</taxon>
        <taxon>Erinaceinae</taxon>
        <taxon>Erinaceus</taxon>
    </lineage>
</organism>
<evidence type="ECO:0000256" key="4">
    <source>
        <dbReference type="ARBA" id="ARBA00022729"/>
    </source>
</evidence>